<dbReference type="OrthoDB" id="10250354at2759"/>
<dbReference type="EMBL" id="AYKW01000002">
    <property type="protein sequence ID" value="PIL36003.1"/>
    <property type="molecule type" value="Genomic_DNA"/>
</dbReference>
<evidence type="ECO:0000259" key="2">
    <source>
        <dbReference type="PROSITE" id="PS50076"/>
    </source>
</evidence>
<comment type="caution">
    <text evidence="3">The sequence shown here is derived from an EMBL/GenBank/DDBJ whole genome shotgun (WGS) entry which is preliminary data.</text>
</comment>
<dbReference type="InterPro" id="IPR001623">
    <property type="entry name" value="DnaJ_domain"/>
</dbReference>
<evidence type="ECO:0000313" key="4">
    <source>
        <dbReference type="Proteomes" id="UP000230002"/>
    </source>
</evidence>
<dbReference type="InterPro" id="IPR052758">
    <property type="entry name" value="SRC_co-chaperone"/>
</dbReference>
<dbReference type="InterPro" id="IPR036869">
    <property type="entry name" value="J_dom_sf"/>
</dbReference>
<feature type="domain" description="J" evidence="2">
    <location>
        <begin position="183"/>
        <end position="244"/>
    </location>
</feature>
<sequence length="261" mass="28641">MLIRSHACSVLLQEVSNDIGAMTLALCTLALFLDAKPLEALDQLATVLGLDPDNGRAMTLRDRIEEVVRLKGDGDEAFQKNDYQTAIASWADALMVNEVLCERVSEGRGGTLRARLPLNRATGLHKLEGCQVDLEQFEAAAEDFRATLKHGKASLNGADKRGIEAELEGAERRAKLQKIKEQDHYAALRLAASCTMMDVKKAYRTLSLKHHPDRGGVAEKFSQIARAYAVLSDPDQKSAYDAKLQSPSPDPSTQPMQHGSW</sequence>
<evidence type="ECO:0000256" key="1">
    <source>
        <dbReference type="SAM" id="MobiDB-lite"/>
    </source>
</evidence>
<dbReference type="Gene3D" id="1.25.40.10">
    <property type="entry name" value="Tetratricopeptide repeat domain"/>
    <property type="match status" value="1"/>
</dbReference>
<dbReference type="InterPro" id="IPR018253">
    <property type="entry name" value="DnaJ_domain_CS"/>
</dbReference>
<dbReference type="Proteomes" id="UP000230002">
    <property type="component" value="Unassembled WGS sequence"/>
</dbReference>
<dbReference type="STRING" id="1077348.A0A2G8SQL0"/>
<reference evidence="3 4" key="1">
    <citation type="journal article" date="2015" name="Sci. Rep.">
        <title>Chromosome-level genome map provides insights into diverse defense mechanisms in the medicinal fungus Ganoderma sinense.</title>
        <authorList>
            <person name="Zhu Y."/>
            <person name="Xu J."/>
            <person name="Sun C."/>
            <person name="Zhou S."/>
            <person name="Xu H."/>
            <person name="Nelson D.R."/>
            <person name="Qian J."/>
            <person name="Song J."/>
            <person name="Luo H."/>
            <person name="Xiang L."/>
            <person name="Li Y."/>
            <person name="Xu Z."/>
            <person name="Ji A."/>
            <person name="Wang L."/>
            <person name="Lu S."/>
            <person name="Hayward A."/>
            <person name="Sun W."/>
            <person name="Li X."/>
            <person name="Schwartz D.C."/>
            <person name="Wang Y."/>
            <person name="Chen S."/>
        </authorList>
    </citation>
    <scope>NUCLEOTIDE SEQUENCE [LARGE SCALE GENOMIC DNA]</scope>
    <source>
        <strain evidence="3 4">ZZ0214-1</strain>
    </source>
</reference>
<dbReference type="InterPro" id="IPR011990">
    <property type="entry name" value="TPR-like_helical_dom_sf"/>
</dbReference>
<protein>
    <submittedName>
        <fullName evidence="3">Transporter</fullName>
    </submittedName>
</protein>
<dbReference type="SUPFAM" id="SSF46565">
    <property type="entry name" value="Chaperone J-domain"/>
    <property type="match status" value="1"/>
</dbReference>
<organism evidence="3 4">
    <name type="scientific">Ganoderma sinense ZZ0214-1</name>
    <dbReference type="NCBI Taxonomy" id="1077348"/>
    <lineage>
        <taxon>Eukaryota</taxon>
        <taxon>Fungi</taxon>
        <taxon>Dikarya</taxon>
        <taxon>Basidiomycota</taxon>
        <taxon>Agaricomycotina</taxon>
        <taxon>Agaricomycetes</taxon>
        <taxon>Polyporales</taxon>
        <taxon>Polyporaceae</taxon>
        <taxon>Ganoderma</taxon>
    </lineage>
</organism>
<proteinExistence type="predicted"/>
<accession>A0A2G8SQL0</accession>
<feature type="compositionally biased region" description="Polar residues" evidence="1">
    <location>
        <begin position="245"/>
        <end position="261"/>
    </location>
</feature>
<dbReference type="AlphaFoldDB" id="A0A2G8SQL0"/>
<evidence type="ECO:0000313" key="3">
    <source>
        <dbReference type="EMBL" id="PIL36003.1"/>
    </source>
</evidence>
<dbReference type="PANTHER" id="PTHR44200">
    <property type="entry name" value="DNAJ HOMOLOG SUBFAMILY C MEMBER 7"/>
    <property type="match status" value="1"/>
</dbReference>
<dbReference type="Pfam" id="PF00226">
    <property type="entry name" value="DnaJ"/>
    <property type="match status" value="1"/>
</dbReference>
<keyword evidence="4" id="KW-1185">Reference proteome</keyword>
<dbReference type="PRINTS" id="PR00625">
    <property type="entry name" value="JDOMAIN"/>
</dbReference>
<gene>
    <name evidence="3" type="ORF">GSI_01663</name>
</gene>
<name>A0A2G8SQL0_9APHY</name>
<dbReference type="PROSITE" id="PS50076">
    <property type="entry name" value="DNAJ_2"/>
    <property type="match status" value="1"/>
</dbReference>
<dbReference type="PROSITE" id="PS00636">
    <property type="entry name" value="DNAJ_1"/>
    <property type="match status" value="1"/>
</dbReference>
<feature type="region of interest" description="Disordered" evidence="1">
    <location>
        <begin position="236"/>
        <end position="261"/>
    </location>
</feature>
<dbReference type="CDD" id="cd06257">
    <property type="entry name" value="DnaJ"/>
    <property type="match status" value="1"/>
</dbReference>
<dbReference type="Gene3D" id="1.10.287.110">
    <property type="entry name" value="DnaJ domain"/>
    <property type="match status" value="1"/>
</dbReference>
<dbReference type="PANTHER" id="PTHR44200:SF1">
    <property type="entry name" value="DNAJ HOMOLOG SUBFAMILY C MEMBER 7"/>
    <property type="match status" value="1"/>
</dbReference>
<dbReference type="SMART" id="SM00271">
    <property type="entry name" value="DnaJ"/>
    <property type="match status" value="1"/>
</dbReference>